<reference evidence="1" key="1">
    <citation type="journal article" date="2015" name="Genome Announc.">
        <title>Draft Genome Sequence of Tolypothrix boutellei Strain VB521301.</title>
        <authorList>
            <person name="Chandrababunaidu M.M."/>
            <person name="Singh D."/>
            <person name="Sen D."/>
            <person name="Bhan S."/>
            <person name="Das S."/>
            <person name="Gupta A."/>
            <person name="Adhikary S.P."/>
            <person name="Tripathy S."/>
        </authorList>
    </citation>
    <scope>NUCLEOTIDE SEQUENCE</scope>
    <source>
        <strain evidence="1">VB521301</strain>
    </source>
</reference>
<proteinExistence type="predicted"/>
<gene>
    <name evidence="1" type="ORF">DA73_0235785</name>
</gene>
<comment type="caution">
    <text evidence="1">The sequence shown here is derived from an EMBL/GenBank/DDBJ whole genome shotgun (WGS) entry which is preliminary data.</text>
</comment>
<dbReference type="AlphaFoldDB" id="A0A0C1MWJ7"/>
<name>A0A0C1MWJ7_9CYAN</name>
<sequence>MVVFKPIGVCMILIRDLVRQVMMTGFLSVATEEQLRQLLRTKYDTEDLNAFMSLQEAAMAGLIRQESRESIMATNGDENPLEEAVLA</sequence>
<protein>
    <submittedName>
        <fullName evidence="1">Uncharacterized protein</fullName>
    </submittedName>
</protein>
<organism evidence="1">
    <name type="scientific">Tolypothrix bouteillei VB521301</name>
    <dbReference type="NCBI Taxonomy" id="1479485"/>
    <lineage>
        <taxon>Bacteria</taxon>
        <taxon>Bacillati</taxon>
        <taxon>Cyanobacteriota</taxon>
        <taxon>Cyanophyceae</taxon>
        <taxon>Nostocales</taxon>
        <taxon>Tolypothrichaceae</taxon>
        <taxon>Tolypothrix</taxon>
    </lineage>
</organism>
<evidence type="ECO:0000313" key="1">
    <source>
        <dbReference type="EMBL" id="KIE06677.1"/>
    </source>
</evidence>
<accession>A0A0C1MWJ7</accession>
<dbReference type="EMBL" id="JHEG02000059">
    <property type="protein sequence ID" value="KIE06677.1"/>
    <property type="molecule type" value="Genomic_DNA"/>
</dbReference>
<dbReference type="STRING" id="1479485.DA73_0235785"/>